<name>E4RVR2_LEAB4</name>
<keyword evidence="3 5" id="KW-1133">Transmembrane helix</keyword>
<accession>E4RVR2</accession>
<dbReference type="HOGENOM" id="CLU_002997_0_0_10"/>
<dbReference type="Proteomes" id="UP000007435">
    <property type="component" value="Chromosome"/>
</dbReference>
<gene>
    <name evidence="7" type="ordered locus">Lbys_2283</name>
</gene>
<dbReference type="EMBL" id="CP002305">
    <property type="protein sequence ID" value="ADQ17960.1"/>
    <property type="molecule type" value="Genomic_DNA"/>
</dbReference>
<feature type="transmembrane region" description="Helical" evidence="5">
    <location>
        <begin position="12"/>
        <end position="31"/>
    </location>
</feature>
<dbReference type="InterPro" id="IPR007452">
    <property type="entry name" value="TamB_C"/>
</dbReference>
<keyword evidence="2 5" id="KW-0812">Transmembrane</keyword>
<dbReference type="RefSeq" id="WP_013409001.1">
    <property type="nucleotide sequence ID" value="NC_014655.1"/>
</dbReference>
<keyword evidence="8" id="KW-1185">Reference proteome</keyword>
<dbReference type="eggNOG" id="COG2911">
    <property type="taxonomic scope" value="Bacteria"/>
</dbReference>
<sequence>MTGSSIRKTLKVFGISILVILGAMVAILLYFNSTPGQKKLSDLIFNGLSKKIGTPIEGRLSFSLPDWVQLDQLLIRDLSNDTLVYAQRAHLDVALMKLLHNELYIEQVELENAVVKLKKKDEAFNFDFILNAFASEPTPKDTNSSSLKINLTGVDLKSIKVDYDDQDSGQRFLVHLGLLNTGFDVLDLEKSRFDLKPLLVENLYVQGSLGQSSTDTSSSGVLPDIRLKTIDAKNLNWNFDLGEQLTKGQNVALHLEPKDINLPQLEVDVKALNAGFDAISFAQKNPQRVPQGEINYSDLELTKGSIDLENVVYSEGNLALEVKELKVEEKSGLAVKHLEGKVALKGQDGGVEGLVLETNRSLLKANGTFVLDTANFQKTQFDVVIPELKVAVADAFYFASSLKQTLPKSHQDYLTGKGRITGTPEKLNLNHVYLTASSDTRVTVNGSLSFGEVFGMDLAIKDFSTHPGDLAKYVTLPDSMRLPNLMVLNGKVKGTLEDLKADAYLNSTYGGARLNAYLKNLSKTPSYGGSAYIENFGVGQLIQNPQLGNISALVNFEGSGFENPNVKFDGKVEEASWAGQVYQNLSLDGTLANQLVDAKAQLDDPKARLSLDAQVDMRQEAILLTGNADVKHLDLKALGITEDRIYLKGNFDINRLVADLKKPFIDFKGTQIQVSTDSTQFPIGELSVLTEYGELDKRLDLKGEFVNLSLSGNFEYDRLADILKNEVNKYFKLPDFTPPSDSLAYYFDINGTVEYDPVISVFVPGIRDFKPITINSALRSEGDLPFTGLLKVPYLVYDSIHVVNTTFEFKGNGTQLDYELLSDQISNPSFRLRKADLHGRLKNNAASFDLSVKDSLDTEIHSLAGLLESDGKKVRLSFDETGSKLFYEEWGGNPYGYIDYSPEGLYVDNIVFSSGSQVLRINSTAEATNAPLAIFAENLDLNFLSRAILQDSLLVSGYLDLDLEVSQYMGEGNLAFVGEAEIEDFHFNQVVLGDLKAKAESDNLETITVNATLAGSNNEFELRGKYYSQRKEALDFVLDMGGLDLHAVEPFLKDIAYDMKGAILGEISIKGEVSKPDVNGTLAFNNAELRIKETAGLLKIDQQKLELTQSRLRFEDFVVKDAKDQPMTINGSVDFSGLPVFRYNLDISTDNFLIAQSERGQSELFYGTAYLDSKLNIRGRNAEFRITGDITSREGTNLTLLLPDESVGEDLNAVVTFVDFKHPEKNKKESTETQLSLANALNVNINVDQKTTINMLMNPITGDMLTASGNGKLNIGFDNAGELFIIGNLQISSGSYELTFQTIKKRFEITESSRSSISFAGDPTKGIMDITAEYKVPGRKDVSTYPGLDDVKEKVFADVRVDLVLKGEVLNLSDVDFQIVAKENEVASIAEDLKGQGWSIVNDRGEKKSDSEGAVTAANKEMLKQNAIMLLVAGSFSMDQILDSFTSSSGAGYEDLARRNVSQIISSQLERYASGLIKGVDLNVGLQSSGGATTDGSDRSTNLNLGVSKKLANDRLIFSVGKNFELENKELQSDEIFDNVEANWLISTDGRYRLKVFRKNRNQTAVEGSVIETGLGFIIAIDYDTWRELMKRKK</sequence>
<evidence type="ECO:0000259" key="6">
    <source>
        <dbReference type="Pfam" id="PF04357"/>
    </source>
</evidence>
<dbReference type="OrthoDB" id="9811276at2"/>
<dbReference type="PANTHER" id="PTHR36985">
    <property type="entry name" value="TRANSLOCATION AND ASSEMBLY MODULE SUBUNIT TAMB"/>
    <property type="match status" value="1"/>
</dbReference>
<evidence type="ECO:0000256" key="5">
    <source>
        <dbReference type="SAM" id="Phobius"/>
    </source>
</evidence>
<dbReference type="GO" id="GO:0009306">
    <property type="term" value="P:protein secretion"/>
    <property type="evidence" value="ECO:0007669"/>
    <property type="project" value="InterPro"/>
</dbReference>
<dbReference type="PANTHER" id="PTHR36985:SF1">
    <property type="entry name" value="TRANSLOCATION AND ASSEMBLY MODULE SUBUNIT TAMB"/>
    <property type="match status" value="1"/>
</dbReference>
<reference evidence="7 8" key="2">
    <citation type="journal article" date="2011" name="Stand. Genomic Sci.">
        <title>Complete genome sequence of Leadbetterella byssophila type strain (4M15).</title>
        <authorList>
            <person name="Abt B."/>
            <person name="Teshima H."/>
            <person name="Lucas S."/>
            <person name="Lapidus A."/>
            <person name="Del Rio T.G."/>
            <person name="Nolan M."/>
            <person name="Tice H."/>
            <person name="Cheng J.F."/>
            <person name="Pitluck S."/>
            <person name="Liolios K."/>
            <person name="Pagani I."/>
            <person name="Ivanova N."/>
            <person name="Mavromatis K."/>
            <person name="Pati A."/>
            <person name="Tapia R."/>
            <person name="Han C."/>
            <person name="Goodwin L."/>
            <person name="Chen A."/>
            <person name="Palaniappan K."/>
            <person name="Land M."/>
            <person name="Hauser L."/>
            <person name="Chang Y.J."/>
            <person name="Jeffries C.D."/>
            <person name="Rohde M."/>
            <person name="Goker M."/>
            <person name="Tindall B.J."/>
            <person name="Detter J.C."/>
            <person name="Woyke T."/>
            <person name="Bristow J."/>
            <person name="Eisen J.A."/>
            <person name="Markowitz V."/>
            <person name="Hugenholtz P."/>
            <person name="Klenk H.P."/>
            <person name="Kyrpides N.C."/>
        </authorList>
    </citation>
    <scope>NUCLEOTIDE SEQUENCE [LARGE SCALE GENOMIC DNA]</scope>
    <source>
        <strain evidence="8">DSM 17132 / JCM 16389 / KACC 11308 / NBRC 106382 / 4M15</strain>
    </source>
</reference>
<evidence type="ECO:0000313" key="7">
    <source>
        <dbReference type="EMBL" id="ADQ17960.1"/>
    </source>
</evidence>
<dbReference type="STRING" id="649349.Lbys_2283"/>
<evidence type="ECO:0000256" key="4">
    <source>
        <dbReference type="ARBA" id="ARBA00023136"/>
    </source>
</evidence>
<keyword evidence="4 5" id="KW-0472">Membrane</keyword>
<protein>
    <recommendedName>
        <fullName evidence="6">Translocation and assembly module TamB C-terminal domain-containing protein</fullName>
    </recommendedName>
</protein>
<organism evidence="7 8">
    <name type="scientific">Leadbetterella byssophila (strain DSM 17132 / JCM 16389 / KACC 11308 / NBRC 106382 / 4M15)</name>
    <dbReference type="NCBI Taxonomy" id="649349"/>
    <lineage>
        <taxon>Bacteria</taxon>
        <taxon>Pseudomonadati</taxon>
        <taxon>Bacteroidota</taxon>
        <taxon>Cytophagia</taxon>
        <taxon>Cytophagales</taxon>
        <taxon>Leadbetterellaceae</taxon>
        <taxon>Leadbetterella</taxon>
    </lineage>
</organism>
<dbReference type="GO" id="GO:0005886">
    <property type="term" value="C:plasma membrane"/>
    <property type="evidence" value="ECO:0007669"/>
    <property type="project" value="InterPro"/>
</dbReference>
<proteinExistence type="predicted"/>
<comment type="subcellular location">
    <subcellularLocation>
        <location evidence="1">Membrane</location>
        <topology evidence="1">Single-pass membrane protein</topology>
    </subcellularLocation>
</comment>
<feature type="domain" description="Translocation and assembly module TamB C-terminal" evidence="6">
    <location>
        <begin position="1120"/>
        <end position="1563"/>
    </location>
</feature>
<evidence type="ECO:0000256" key="3">
    <source>
        <dbReference type="ARBA" id="ARBA00022989"/>
    </source>
</evidence>
<evidence type="ECO:0000256" key="1">
    <source>
        <dbReference type="ARBA" id="ARBA00004167"/>
    </source>
</evidence>
<evidence type="ECO:0000256" key="2">
    <source>
        <dbReference type="ARBA" id="ARBA00022692"/>
    </source>
</evidence>
<dbReference type="KEGG" id="lby:Lbys_2283"/>
<reference key="1">
    <citation type="submission" date="2010-11" db="EMBL/GenBank/DDBJ databases">
        <title>The complete genome of Leadbetterella byssophila DSM 17132.</title>
        <authorList>
            <consortium name="US DOE Joint Genome Institute (JGI-PGF)"/>
            <person name="Lucas S."/>
            <person name="Copeland A."/>
            <person name="Lapidus A."/>
            <person name="Glavina del Rio T."/>
            <person name="Dalin E."/>
            <person name="Tice H."/>
            <person name="Bruce D."/>
            <person name="Goodwin L."/>
            <person name="Pitluck S."/>
            <person name="Kyrpides N."/>
            <person name="Mavromatis K."/>
            <person name="Ivanova N."/>
            <person name="Teshima H."/>
            <person name="Brettin T."/>
            <person name="Detter J.C."/>
            <person name="Han C."/>
            <person name="Tapia R."/>
            <person name="Land M."/>
            <person name="Hauser L."/>
            <person name="Markowitz V."/>
            <person name="Cheng J.-F."/>
            <person name="Hugenholtz P."/>
            <person name="Woyke T."/>
            <person name="Wu D."/>
            <person name="Tindall B."/>
            <person name="Pomrenke H.G."/>
            <person name="Brambilla E."/>
            <person name="Klenk H.-P."/>
            <person name="Eisen J.A."/>
        </authorList>
    </citation>
    <scope>NUCLEOTIDE SEQUENCE [LARGE SCALE GENOMIC DNA]</scope>
    <source>
        <strain>DSM 17132</strain>
    </source>
</reference>
<dbReference type="Pfam" id="PF04357">
    <property type="entry name" value="TamB"/>
    <property type="match status" value="1"/>
</dbReference>
<evidence type="ECO:0000313" key="8">
    <source>
        <dbReference type="Proteomes" id="UP000007435"/>
    </source>
</evidence>